<dbReference type="Gene3D" id="3.40.309.10">
    <property type="entry name" value="Aldehyde Dehydrogenase, Chain A, domain 2"/>
    <property type="match status" value="1"/>
</dbReference>
<proteinExistence type="inferred from homology"/>
<dbReference type="Pfam" id="PF00171">
    <property type="entry name" value="Aldedh"/>
    <property type="match status" value="2"/>
</dbReference>
<dbReference type="SUPFAM" id="SSF53720">
    <property type="entry name" value="ALDH-like"/>
    <property type="match status" value="1"/>
</dbReference>
<dbReference type="Proteomes" id="UP001141259">
    <property type="component" value="Unassembled WGS sequence"/>
</dbReference>
<dbReference type="GO" id="GO:0016620">
    <property type="term" value="F:oxidoreductase activity, acting on the aldehyde or oxo group of donors, NAD or NADP as acceptor"/>
    <property type="evidence" value="ECO:0007669"/>
    <property type="project" value="InterPro"/>
</dbReference>
<dbReference type="EMBL" id="JANYMP010000002">
    <property type="protein sequence ID" value="MCS7476157.1"/>
    <property type="molecule type" value="Genomic_DNA"/>
</dbReference>
<comment type="similarity">
    <text evidence="1">Belongs to the aldehyde dehydrogenase family.</text>
</comment>
<evidence type="ECO:0000256" key="2">
    <source>
        <dbReference type="ARBA" id="ARBA00023002"/>
    </source>
</evidence>
<feature type="domain" description="Aldehyde dehydrogenase" evidence="3">
    <location>
        <begin position="37"/>
        <end position="237"/>
    </location>
</feature>
<accession>A0A9X2VGR4</accession>
<dbReference type="AlphaFoldDB" id="A0A9X2VGR4"/>
<organism evidence="4 5">
    <name type="scientific">Umezawaea endophytica</name>
    <dbReference type="NCBI Taxonomy" id="1654476"/>
    <lineage>
        <taxon>Bacteria</taxon>
        <taxon>Bacillati</taxon>
        <taxon>Actinomycetota</taxon>
        <taxon>Actinomycetes</taxon>
        <taxon>Pseudonocardiales</taxon>
        <taxon>Pseudonocardiaceae</taxon>
        <taxon>Umezawaea</taxon>
    </lineage>
</organism>
<dbReference type="InterPro" id="IPR015590">
    <property type="entry name" value="Aldehyde_DH_dom"/>
</dbReference>
<reference evidence="4" key="1">
    <citation type="submission" date="2022-08" db="EMBL/GenBank/DDBJ databases">
        <authorList>
            <person name="Tistechok S."/>
            <person name="Samborskyy M."/>
            <person name="Roman I."/>
        </authorList>
    </citation>
    <scope>NUCLEOTIDE SEQUENCE</scope>
    <source>
        <strain evidence="4">DSM 103496</strain>
    </source>
</reference>
<dbReference type="Gene3D" id="3.40.605.10">
    <property type="entry name" value="Aldehyde Dehydrogenase, Chain A, domain 1"/>
    <property type="match status" value="1"/>
</dbReference>
<dbReference type="InterPro" id="IPR016162">
    <property type="entry name" value="Ald_DH_N"/>
</dbReference>
<dbReference type="PANTHER" id="PTHR43111">
    <property type="entry name" value="ALDEHYDE DEHYDROGENASE B-RELATED"/>
    <property type="match status" value="1"/>
</dbReference>
<evidence type="ECO:0000256" key="1">
    <source>
        <dbReference type="ARBA" id="ARBA00009986"/>
    </source>
</evidence>
<keyword evidence="2" id="KW-0560">Oxidoreductase</keyword>
<comment type="caution">
    <text evidence="4">The sequence shown here is derived from an EMBL/GenBank/DDBJ whole genome shotgun (WGS) entry which is preliminary data.</text>
</comment>
<evidence type="ECO:0000313" key="4">
    <source>
        <dbReference type="EMBL" id="MCS7476157.1"/>
    </source>
</evidence>
<gene>
    <name evidence="4" type="ORF">NZH93_04770</name>
</gene>
<feature type="domain" description="Aldehyde dehydrogenase" evidence="3">
    <location>
        <begin position="271"/>
        <end position="430"/>
    </location>
</feature>
<sequence>MAKYAAPGRSGGIVAFRDQYDHFVGGEYVPPSRGFYFDNPSPVTGEVFTRVARGTAEDVDHALDAAHGAARAWGRTSAADRATVLCEIADRVEDNLEVIAVAETWDSGRPIRETLFTDLPAAADHFRYCAAVARAQEGGISRSDGDLVAHHFHEPLGVVGIAVPWTSALLTTAWHLAPALAAGNTVVLKPSEHTPASIHVLVGLISDLLPPGVLNVVTGFDVEAAAPMSANRRIAKAVIVPEQTRWTPTVYFADLTRQHDARYTGALDGFAGFTLNRASTAMVQNKAYDHFLLDATARTGAVRLGDPLDPTTTAGPQVSAAHLARTLTRVDQCVREGARLVMGGDPVDLGGGYYVAPAIFEIDHKTRVVHEDFTGPITLVSRFDDVDDAVKAVNEVPPSPSAGVWSRDAGVGYRTGRAIRAGRVWVNNHPSHAGFLAERRDLVESYQHTKNMVVAY</sequence>
<protein>
    <submittedName>
        <fullName evidence="4">Aldehyde dehydrogenase family protein</fullName>
    </submittedName>
</protein>
<evidence type="ECO:0000313" key="5">
    <source>
        <dbReference type="Proteomes" id="UP001141259"/>
    </source>
</evidence>
<dbReference type="InterPro" id="IPR016161">
    <property type="entry name" value="Ald_DH/histidinol_DH"/>
</dbReference>
<dbReference type="PANTHER" id="PTHR43111:SF1">
    <property type="entry name" value="ALDEHYDE DEHYDROGENASE B-RELATED"/>
    <property type="match status" value="1"/>
</dbReference>
<dbReference type="InterPro" id="IPR016163">
    <property type="entry name" value="Ald_DH_C"/>
</dbReference>
<evidence type="ECO:0000259" key="3">
    <source>
        <dbReference type="Pfam" id="PF00171"/>
    </source>
</evidence>
<name>A0A9X2VGR4_9PSEU</name>
<keyword evidence="5" id="KW-1185">Reference proteome</keyword>
<dbReference type="RefSeq" id="WP_259621669.1">
    <property type="nucleotide sequence ID" value="NZ_JANYMP010000002.1"/>
</dbReference>